<dbReference type="SUPFAM" id="SSF52540">
    <property type="entry name" value="P-loop containing nucleoside triphosphate hydrolases"/>
    <property type="match status" value="1"/>
</dbReference>
<dbReference type="GeneID" id="37017075"/>
<feature type="domain" description="ATPase AAA-type core" evidence="2">
    <location>
        <begin position="495"/>
        <end position="523"/>
    </location>
</feature>
<dbReference type="RefSeq" id="XP_025346495.1">
    <property type="nucleotide sequence ID" value="XM_025495341.1"/>
</dbReference>
<dbReference type="Gene3D" id="3.40.50.300">
    <property type="entry name" value="P-loop containing nucleotide triphosphate hydrolases"/>
    <property type="match status" value="1"/>
</dbReference>
<reference evidence="3 4" key="1">
    <citation type="journal article" date="2018" name="Mol. Biol. Evol.">
        <title>Broad Genomic Sampling Reveals a Smut Pathogenic Ancestry of the Fungal Clade Ustilaginomycotina.</title>
        <authorList>
            <person name="Kijpornyongpan T."/>
            <person name="Mondo S.J."/>
            <person name="Barry K."/>
            <person name="Sandor L."/>
            <person name="Lee J."/>
            <person name="Lipzen A."/>
            <person name="Pangilinan J."/>
            <person name="LaButti K."/>
            <person name="Hainaut M."/>
            <person name="Henrissat B."/>
            <person name="Grigoriev I.V."/>
            <person name="Spatafora J.W."/>
            <person name="Aime M.C."/>
        </authorList>
    </citation>
    <scope>NUCLEOTIDE SEQUENCE [LARGE SCALE GENOMIC DNA]</scope>
    <source>
        <strain evidence="3 4">MCA 4718</strain>
    </source>
</reference>
<evidence type="ECO:0000313" key="4">
    <source>
        <dbReference type="Proteomes" id="UP000245942"/>
    </source>
</evidence>
<protein>
    <recommendedName>
        <fullName evidence="2">ATPase AAA-type core domain-containing protein</fullName>
    </recommendedName>
</protein>
<evidence type="ECO:0000259" key="2">
    <source>
        <dbReference type="Pfam" id="PF00004"/>
    </source>
</evidence>
<feature type="compositionally biased region" description="Low complexity" evidence="1">
    <location>
        <begin position="88"/>
        <end position="103"/>
    </location>
</feature>
<keyword evidence="4" id="KW-1185">Reference proteome</keyword>
<name>A0A316U8M9_9BASI</name>
<accession>A0A316U8M9</accession>
<dbReference type="Proteomes" id="UP000245942">
    <property type="component" value="Unassembled WGS sequence"/>
</dbReference>
<feature type="compositionally biased region" description="Gly residues" evidence="1">
    <location>
        <begin position="549"/>
        <end position="565"/>
    </location>
</feature>
<dbReference type="AlphaFoldDB" id="A0A316U8M9"/>
<organism evidence="3 4">
    <name type="scientific">Pseudomicrostroma glucosiphilum</name>
    <dbReference type="NCBI Taxonomy" id="1684307"/>
    <lineage>
        <taxon>Eukaryota</taxon>
        <taxon>Fungi</taxon>
        <taxon>Dikarya</taxon>
        <taxon>Basidiomycota</taxon>
        <taxon>Ustilaginomycotina</taxon>
        <taxon>Exobasidiomycetes</taxon>
        <taxon>Microstromatales</taxon>
        <taxon>Microstromatales incertae sedis</taxon>
        <taxon>Pseudomicrostroma</taxon>
    </lineage>
</organism>
<dbReference type="Pfam" id="PF00004">
    <property type="entry name" value="AAA"/>
    <property type="match status" value="1"/>
</dbReference>
<evidence type="ECO:0000256" key="1">
    <source>
        <dbReference type="SAM" id="MobiDB-lite"/>
    </source>
</evidence>
<feature type="compositionally biased region" description="Polar residues" evidence="1">
    <location>
        <begin position="623"/>
        <end position="637"/>
    </location>
</feature>
<dbReference type="STRING" id="1684307.A0A316U8M9"/>
<feature type="compositionally biased region" description="Polar residues" evidence="1">
    <location>
        <begin position="302"/>
        <end position="311"/>
    </location>
</feature>
<feature type="compositionally biased region" description="Basic and acidic residues" evidence="1">
    <location>
        <begin position="582"/>
        <end position="596"/>
    </location>
</feature>
<dbReference type="PANTHER" id="PTHR23389">
    <property type="entry name" value="CHROMOSOME TRANSMISSION FIDELITY FACTOR 18"/>
    <property type="match status" value="1"/>
</dbReference>
<sequence>MDHQDLDLAADSRDVGTAQGASGSSSGTASGSGSGSRSSSPVPVEVPVQTEDGKSQDQTASNDAHGVEAKRKKLFALFQKKNKDDPEASGSVAAGAAAELPAAPTNKRPARSRAAKTRQTTLVDLTIEQDDEEWAPSSIASSSRPKKKSKAAKEVQQPPPPPRQRSPLPPLKLNVSGTGLADGQVAHSFFDRRPAGETSHGGSVAPTTKEKLTRSAVSLGRKKPTMHVPWPSRESVHVLPPDQMSGIGADAAAARGLPFARSDVKGKGKAISNGAKSLIFPSQGLAEEVRRKKRGRKPSLPLRSTNGSTLQHLPDAVPESLRDHSAFSNAVERGKSQSVGDANVIWSDRWRPRSAEEVLGSESSAKYLRDWLSELRLVSDTSLGSSSSNVADKRAYGDDTNTPEPSVKRRKVQTSVDKLPRKGAKKGNGDASFIVHDDEDELYAFFENAGVRTSQQTDADIDDLGCGFDSQTDNQDSQDEADLDFRASDRLTNCILLYGPPGSGKTAAVFACADELNFEVFELFPGVGKRGSKELKEAVGALGRNHMVSGGGSGGGANRGNGPSGGNAFRALMSSTNGKVPSGRETKPNSGRETKPNLRGRMVIPDSSETEDSQPLVQEGEESTPTVSGTRPSSSTRQSLILIEEADVLFEDDRAFWTGVVDLVKQSKRPVILTCNGE</sequence>
<feature type="compositionally biased region" description="Low complexity" evidence="1">
    <location>
        <begin position="16"/>
        <end position="40"/>
    </location>
</feature>
<dbReference type="GO" id="GO:0005634">
    <property type="term" value="C:nucleus"/>
    <property type="evidence" value="ECO:0007669"/>
    <property type="project" value="TreeGrafter"/>
</dbReference>
<dbReference type="GO" id="GO:0003677">
    <property type="term" value="F:DNA binding"/>
    <property type="evidence" value="ECO:0007669"/>
    <property type="project" value="TreeGrafter"/>
</dbReference>
<feature type="region of interest" description="Disordered" evidence="1">
    <location>
        <begin position="382"/>
        <end position="431"/>
    </location>
</feature>
<gene>
    <name evidence="3" type="ORF">BCV69DRAFT_51826</name>
</gene>
<dbReference type="InterPro" id="IPR003959">
    <property type="entry name" value="ATPase_AAA_core"/>
</dbReference>
<dbReference type="InterPro" id="IPR027417">
    <property type="entry name" value="P-loop_NTPase"/>
</dbReference>
<dbReference type="OrthoDB" id="9996895at2759"/>
<dbReference type="GO" id="GO:0016887">
    <property type="term" value="F:ATP hydrolysis activity"/>
    <property type="evidence" value="ECO:0007669"/>
    <property type="project" value="InterPro"/>
</dbReference>
<evidence type="ECO:0000313" key="3">
    <source>
        <dbReference type="EMBL" id="PWN19335.1"/>
    </source>
</evidence>
<dbReference type="PANTHER" id="PTHR23389:SF21">
    <property type="entry name" value="ATPASE FAMILY AAA DOMAIN-CONTAINING PROTEIN 5"/>
    <property type="match status" value="1"/>
</dbReference>
<feature type="region of interest" description="Disordered" evidence="1">
    <location>
        <begin position="547"/>
        <end position="637"/>
    </location>
</feature>
<proteinExistence type="predicted"/>
<feature type="compositionally biased region" description="Pro residues" evidence="1">
    <location>
        <begin position="157"/>
        <end position="170"/>
    </location>
</feature>
<feature type="region of interest" description="Disordered" evidence="1">
    <location>
        <begin position="1"/>
        <end position="236"/>
    </location>
</feature>
<feature type="compositionally biased region" description="Basic and acidic residues" evidence="1">
    <location>
        <begin position="1"/>
        <end position="14"/>
    </location>
</feature>
<dbReference type="EMBL" id="KZ819332">
    <property type="protein sequence ID" value="PWN19335.1"/>
    <property type="molecule type" value="Genomic_DNA"/>
</dbReference>
<feature type="region of interest" description="Disordered" evidence="1">
    <location>
        <begin position="288"/>
        <end position="319"/>
    </location>
</feature>
<dbReference type="GO" id="GO:0005524">
    <property type="term" value="F:ATP binding"/>
    <property type="evidence" value="ECO:0007669"/>
    <property type="project" value="InterPro"/>
</dbReference>